<keyword evidence="4" id="KW-1185">Reference proteome</keyword>
<dbReference type="PROSITE" id="PS51969">
    <property type="entry name" value="CBM39"/>
    <property type="match status" value="1"/>
</dbReference>
<feature type="domain" description="CBM39" evidence="2">
    <location>
        <begin position="21"/>
        <end position="121"/>
    </location>
</feature>
<feature type="signal peptide" evidence="1">
    <location>
        <begin position="1"/>
        <end position="17"/>
    </location>
</feature>
<dbReference type="Gene3D" id="2.60.40.2140">
    <property type="entry name" value="Beta-1,3-glucan-recognition protein, N-terminal domain"/>
    <property type="match status" value="1"/>
</dbReference>
<comment type="caution">
    <text evidence="3">The sequence shown here is derived from an EMBL/GenBank/DDBJ whole genome shotgun (WGS) entry which is preliminary data.</text>
</comment>
<name>A0A5N4AQW4_PHOPY</name>
<keyword evidence="1" id="KW-0732">Signal</keyword>
<dbReference type="EMBL" id="VVIM01000005">
    <property type="protein sequence ID" value="KAB0799699.1"/>
    <property type="molecule type" value="Genomic_DNA"/>
</dbReference>
<protein>
    <recommendedName>
        <fullName evidence="2">CBM39 domain-containing protein</fullName>
    </recommendedName>
</protein>
<dbReference type="AlphaFoldDB" id="A0A5N4AQW4"/>
<sequence length="123" mass="14189">MLRVTILVALLPYLINGMVIDHMPIPKFETFEPSGIRVSLPDMKGITEFFFWANINVELDGKNLGDIQLMTYEPTDGVWVIEDVDVKLNPGDTIYYTFFVNINSVVHRYERQKYTVEGMVLEV</sequence>
<evidence type="ECO:0000259" key="2">
    <source>
        <dbReference type="PROSITE" id="PS51969"/>
    </source>
</evidence>
<reference evidence="3 4" key="1">
    <citation type="journal article" date="2018" name="Elife">
        <title>Firefly genomes illuminate parallel origins of bioluminescence in beetles.</title>
        <authorList>
            <person name="Fallon T.R."/>
            <person name="Lower S.E."/>
            <person name="Chang C.H."/>
            <person name="Bessho-Uehara M."/>
            <person name="Martin G.J."/>
            <person name="Bewick A.J."/>
            <person name="Behringer M."/>
            <person name="Debat H.J."/>
            <person name="Wong I."/>
            <person name="Day J.C."/>
            <person name="Suvorov A."/>
            <person name="Silva C.J."/>
            <person name="Stanger-Hall K.F."/>
            <person name="Hall D.W."/>
            <person name="Schmitz R.J."/>
            <person name="Nelson D.R."/>
            <person name="Lewis S.M."/>
            <person name="Shigenobu S."/>
            <person name="Bybee S.M."/>
            <person name="Larracuente A.M."/>
            <person name="Oba Y."/>
            <person name="Weng J.K."/>
        </authorList>
    </citation>
    <scope>NUCLEOTIDE SEQUENCE [LARGE SCALE GENOMIC DNA]</scope>
    <source>
        <strain evidence="3">1611_PpyrPB1</strain>
        <tissue evidence="3">Whole body</tissue>
    </source>
</reference>
<evidence type="ECO:0000256" key="1">
    <source>
        <dbReference type="SAM" id="SignalP"/>
    </source>
</evidence>
<accession>A0A5N4AQW4</accession>
<dbReference type="Proteomes" id="UP000327044">
    <property type="component" value="Unassembled WGS sequence"/>
</dbReference>
<dbReference type="InterPro" id="IPR043030">
    <property type="entry name" value="BGBP_N_sf"/>
</dbReference>
<dbReference type="InParanoid" id="A0A5N4AQW4"/>
<evidence type="ECO:0000313" key="4">
    <source>
        <dbReference type="Proteomes" id="UP000327044"/>
    </source>
</evidence>
<dbReference type="InterPro" id="IPR031756">
    <property type="entry name" value="BGBP_N"/>
</dbReference>
<dbReference type="Pfam" id="PF15886">
    <property type="entry name" value="CBM39"/>
    <property type="match status" value="1"/>
</dbReference>
<proteinExistence type="predicted"/>
<dbReference type="GO" id="GO:0030246">
    <property type="term" value="F:carbohydrate binding"/>
    <property type="evidence" value="ECO:0007669"/>
    <property type="project" value="InterPro"/>
</dbReference>
<organism evidence="3 4">
    <name type="scientific">Photinus pyralis</name>
    <name type="common">Common eastern firefly</name>
    <name type="synonym">Lampyris pyralis</name>
    <dbReference type="NCBI Taxonomy" id="7054"/>
    <lineage>
        <taxon>Eukaryota</taxon>
        <taxon>Metazoa</taxon>
        <taxon>Ecdysozoa</taxon>
        <taxon>Arthropoda</taxon>
        <taxon>Hexapoda</taxon>
        <taxon>Insecta</taxon>
        <taxon>Pterygota</taxon>
        <taxon>Neoptera</taxon>
        <taxon>Endopterygota</taxon>
        <taxon>Coleoptera</taxon>
        <taxon>Polyphaga</taxon>
        <taxon>Elateriformia</taxon>
        <taxon>Elateroidea</taxon>
        <taxon>Lampyridae</taxon>
        <taxon>Lampyrinae</taxon>
        <taxon>Photinus</taxon>
    </lineage>
</organism>
<evidence type="ECO:0000313" key="3">
    <source>
        <dbReference type="EMBL" id="KAB0799699.1"/>
    </source>
</evidence>
<feature type="chain" id="PRO_5024308650" description="CBM39 domain-containing protein" evidence="1">
    <location>
        <begin position="18"/>
        <end position="123"/>
    </location>
</feature>
<gene>
    <name evidence="3" type="ORF">PPYR_07579</name>
</gene>